<name>A0A427YB42_9TREE</name>
<dbReference type="CDD" id="cd03445">
    <property type="entry name" value="Thioesterase_II_repeat2"/>
    <property type="match status" value="1"/>
</dbReference>
<evidence type="ECO:0000256" key="3">
    <source>
        <dbReference type="SAM" id="MobiDB-lite"/>
    </source>
</evidence>
<comment type="similarity">
    <text evidence="1">Belongs to the C/M/P thioester hydrolase family.</text>
</comment>
<dbReference type="InterPro" id="IPR029069">
    <property type="entry name" value="HotDog_dom_sf"/>
</dbReference>
<dbReference type="PANTHER" id="PTHR11066:SF34">
    <property type="entry name" value="ACYL-COENZYME A THIOESTERASE 8"/>
    <property type="match status" value="1"/>
</dbReference>
<dbReference type="InterPro" id="IPR049450">
    <property type="entry name" value="ACOT8-like_C"/>
</dbReference>
<gene>
    <name evidence="6" type="ORF">EHS24_000900</name>
</gene>
<dbReference type="InterPro" id="IPR003703">
    <property type="entry name" value="Acyl_CoA_thio"/>
</dbReference>
<evidence type="ECO:0008006" key="8">
    <source>
        <dbReference type="Google" id="ProtNLM"/>
    </source>
</evidence>
<accession>A0A427YB42</accession>
<evidence type="ECO:0000256" key="1">
    <source>
        <dbReference type="ARBA" id="ARBA00006538"/>
    </source>
</evidence>
<evidence type="ECO:0000313" key="7">
    <source>
        <dbReference type="Proteomes" id="UP000279236"/>
    </source>
</evidence>
<dbReference type="AlphaFoldDB" id="A0A427YB42"/>
<evidence type="ECO:0000259" key="4">
    <source>
        <dbReference type="Pfam" id="PF13622"/>
    </source>
</evidence>
<protein>
    <recommendedName>
        <fullName evidence="8">Acyl-CoA thioesterase 8</fullName>
    </recommendedName>
</protein>
<dbReference type="InterPro" id="IPR042171">
    <property type="entry name" value="Acyl-CoA_hotdog"/>
</dbReference>
<feature type="domain" description="Acyl-CoA thioesterase-like N-terminal HotDog" evidence="4">
    <location>
        <begin position="31"/>
        <end position="113"/>
    </location>
</feature>
<feature type="region of interest" description="Disordered" evidence="3">
    <location>
        <begin position="117"/>
        <end position="179"/>
    </location>
</feature>
<dbReference type="GeneID" id="39585443"/>
<dbReference type="GO" id="GO:0047617">
    <property type="term" value="F:fatty acyl-CoA hydrolase activity"/>
    <property type="evidence" value="ECO:0007669"/>
    <property type="project" value="InterPro"/>
</dbReference>
<dbReference type="STRING" id="105984.A0A427YB42"/>
<evidence type="ECO:0000256" key="2">
    <source>
        <dbReference type="ARBA" id="ARBA00022801"/>
    </source>
</evidence>
<dbReference type="SUPFAM" id="SSF54637">
    <property type="entry name" value="Thioesterase/thiol ester dehydrase-isomerase"/>
    <property type="match status" value="2"/>
</dbReference>
<keyword evidence="7" id="KW-1185">Reference proteome</keyword>
<dbReference type="Gene3D" id="2.40.160.210">
    <property type="entry name" value="Acyl-CoA thioesterase, double hotdog domain"/>
    <property type="match status" value="1"/>
</dbReference>
<reference evidence="6 7" key="1">
    <citation type="submission" date="2018-11" db="EMBL/GenBank/DDBJ databases">
        <title>Genome sequence of Apiotrichum porosum DSM 27194.</title>
        <authorList>
            <person name="Aliyu H."/>
            <person name="Gorte O."/>
            <person name="Ochsenreither K."/>
        </authorList>
    </citation>
    <scope>NUCLEOTIDE SEQUENCE [LARGE SCALE GENOMIC DNA]</scope>
    <source>
        <strain evidence="6 7">DSM 27194</strain>
    </source>
</reference>
<sequence length="366" mass="40489">MPPLVSISETLLLNTVGRMRGLEAFRSGHLWTPSGARGTFGGQVVGLAMLAATRTVEDKDLHAQHCFFLLPANSQVPITFTVERLRDGKSYATRLVHALQDSKTVFILMASFTSPPRKIPGVGEPANGNDSVSYNQEDDPPITHSLKFDKLEVPSPRGSELPKPSYDTRPFTPTYQKPFPEDITPWGQATIEEETWSKFLDAVKDRGFDLGKKVRAVQNYIDERKQSPVTIAIARQQAGKWGTSRAIWLKPRFEPGEQLDDNSFRALIGFMTDFQFIGTGGRAASLDHTTHYYPFPEDMDKSAPLLHVMEAVSVDVGAGRGLVRGLVYTEKGVLIAMTSQEGVIRADFGEGIRPRRESDRQGAAKL</sequence>
<evidence type="ECO:0000313" key="6">
    <source>
        <dbReference type="EMBL" id="RSH88361.1"/>
    </source>
</evidence>
<dbReference type="InterPro" id="IPR049449">
    <property type="entry name" value="TesB_ACOT8-like_N"/>
</dbReference>
<evidence type="ECO:0000259" key="5">
    <source>
        <dbReference type="Pfam" id="PF20789"/>
    </source>
</evidence>
<dbReference type="PANTHER" id="PTHR11066">
    <property type="entry name" value="ACYL-COA THIOESTERASE"/>
    <property type="match status" value="1"/>
</dbReference>
<dbReference type="EMBL" id="RSCE01000001">
    <property type="protein sequence ID" value="RSH88361.1"/>
    <property type="molecule type" value="Genomic_DNA"/>
</dbReference>
<dbReference type="GO" id="GO:0006637">
    <property type="term" value="P:acyl-CoA metabolic process"/>
    <property type="evidence" value="ECO:0007669"/>
    <property type="project" value="InterPro"/>
</dbReference>
<dbReference type="OrthoDB" id="68328at2759"/>
<dbReference type="Pfam" id="PF20789">
    <property type="entry name" value="4HBT_3C"/>
    <property type="match status" value="1"/>
</dbReference>
<dbReference type="CDD" id="cd03444">
    <property type="entry name" value="Thioesterase_II_repeat1"/>
    <property type="match status" value="1"/>
</dbReference>
<dbReference type="Proteomes" id="UP000279236">
    <property type="component" value="Unassembled WGS sequence"/>
</dbReference>
<dbReference type="RefSeq" id="XP_028480569.1">
    <property type="nucleotide sequence ID" value="XM_028616712.1"/>
</dbReference>
<keyword evidence="2" id="KW-0378">Hydrolase</keyword>
<dbReference type="GO" id="GO:0009062">
    <property type="term" value="P:fatty acid catabolic process"/>
    <property type="evidence" value="ECO:0007669"/>
    <property type="project" value="TreeGrafter"/>
</dbReference>
<feature type="domain" description="Acyl-CoA thioesterase-like C-terminal" evidence="5">
    <location>
        <begin position="238"/>
        <end position="344"/>
    </location>
</feature>
<organism evidence="6 7">
    <name type="scientific">Apiotrichum porosum</name>
    <dbReference type="NCBI Taxonomy" id="105984"/>
    <lineage>
        <taxon>Eukaryota</taxon>
        <taxon>Fungi</taxon>
        <taxon>Dikarya</taxon>
        <taxon>Basidiomycota</taxon>
        <taxon>Agaricomycotina</taxon>
        <taxon>Tremellomycetes</taxon>
        <taxon>Trichosporonales</taxon>
        <taxon>Trichosporonaceae</taxon>
        <taxon>Apiotrichum</taxon>
    </lineage>
</organism>
<comment type="caution">
    <text evidence="6">The sequence shown here is derived from an EMBL/GenBank/DDBJ whole genome shotgun (WGS) entry which is preliminary data.</text>
</comment>
<dbReference type="GO" id="GO:0005782">
    <property type="term" value="C:peroxisomal matrix"/>
    <property type="evidence" value="ECO:0007669"/>
    <property type="project" value="UniProtKB-SubCell"/>
</dbReference>
<dbReference type="Pfam" id="PF13622">
    <property type="entry name" value="4HBT_3"/>
    <property type="match status" value="1"/>
</dbReference>
<proteinExistence type="inferred from homology"/>